<keyword evidence="2" id="KW-0472">Membrane</keyword>
<keyword evidence="2" id="KW-0812">Transmembrane</keyword>
<proteinExistence type="predicted"/>
<feature type="region of interest" description="Disordered" evidence="1">
    <location>
        <begin position="18"/>
        <end position="87"/>
    </location>
</feature>
<keyword evidence="3" id="KW-1185">Reference proteome</keyword>
<evidence type="ECO:0000313" key="4">
    <source>
        <dbReference type="RefSeq" id="XP_019643126.1"/>
    </source>
</evidence>
<reference evidence="4" key="1">
    <citation type="submission" date="2025-08" db="UniProtKB">
        <authorList>
            <consortium name="RefSeq"/>
        </authorList>
    </citation>
    <scope>IDENTIFICATION</scope>
    <source>
        <tissue evidence="4">Gonad</tissue>
    </source>
</reference>
<sequence>MEENVYQEACNVYSTCNEDASNDYEEPCAVSPSKVSARKRASGLNPAEGASASSKVPGSSGSEPNDKRQAADPEPASAETAGYIPGVGMRSPGQSRVWTSAMLKTYAVVTMVLIFCLLGVTTFLAMKMSDLKLTLALNKLDKKTTDDLSDLKLSVSKLDTKTAGIQANVSGWIYRQQVRRKCFS</sequence>
<feature type="compositionally biased region" description="Low complexity" evidence="1">
    <location>
        <begin position="49"/>
        <end position="62"/>
    </location>
</feature>
<dbReference type="GeneID" id="109484310"/>
<dbReference type="OrthoDB" id="10216026at2759"/>
<evidence type="ECO:0000256" key="1">
    <source>
        <dbReference type="SAM" id="MobiDB-lite"/>
    </source>
</evidence>
<dbReference type="AlphaFoldDB" id="A0A6P5AM71"/>
<accession>A0A6P5AM71</accession>
<dbReference type="RefSeq" id="XP_019643126.1">
    <property type="nucleotide sequence ID" value="XM_019787567.1"/>
</dbReference>
<protein>
    <submittedName>
        <fullName evidence="4">Uncharacterized protein LOC109484310</fullName>
    </submittedName>
</protein>
<name>A0A6P5AM71_BRABE</name>
<dbReference type="Proteomes" id="UP000515135">
    <property type="component" value="Unplaced"/>
</dbReference>
<gene>
    <name evidence="4" type="primary">LOC109484310</name>
</gene>
<keyword evidence="2" id="KW-1133">Transmembrane helix</keyword>
<feature type="transmembrane region" description="Helical" evidence="2">
    <location>
        <begin position="106"/>
        <end position="126"/>
    </location>
</feature>
<dbReference type="KEGG" id="bbel:109484310"/>
<evidence type="ECO:0000256" key="2">
    <source>
        <dbReference type="SAM" id="Phobius"/>
    </source>
</evidence>
<organism evidence="3 4">
    <name type="scientific">Branchiostoma belcheri</name>
    <name type="common">Amphioxus</name>
    <dbReference type="NCBI Taxonomy" id="7741"/>
    <lineage>
        <taxon>Eukaryota</taxon>
        <taxon>Metazoa</taxon>
        <taxon>Chordata</taxon>
        <taxon>Cephalochordata</taxon>
        <taxon>Leptocardii</taxon>
        <taxon>Amphioxiformes</taxon>
        <taxon>Branchiostomatidae</taxon>
        <taxon>Branchiostoma</taxon>
    </lineage>
</organism>
<evidence type="ECO:0000313" key="3">
    <source>
        <dbReference type="Proteomes" id="UP000515135"/>
    </source>
</evidence>